<dbReference type="PRINTS" id="PR00113">
    <property type="entry name" value="ALKPHPHTASE"/>
</dbReference>
<dbReference type="SMART" id="SM00098">
    <property type="entry name" value="alkPPc"/>
    <property type="match status" value="1"/>
</dbReference>
<dbReference type="KEGG" id="pbt:ING2E5B_2103"/>
<dbReference type="Gene3D" id="3.40.720.10">
    <property type="entry name" value="Alkaline Phosphatase, subunit A"/>
    <property type="match status" value="1"/>
</dbReference>
<feature type="binding site" evidence="3">
    <location>
        <position position="281"/>
    </location>
    <ligand>
        <name>Zn(2+)</name>
        <dbReference type="ChEBI" id="CHEBI:29105"/>
        <label>2</label>
    </ligand>
</feature>
<keyword evidence="3" id="KW-0460">Magnesium</keyword>
<evidence type="ECO:0000313" key="5">
    <source>
        <dbReference type="EMBL" id="CEA16831.1"/>
    </source>
</evidence>
<dbReference type="InterPro" id="IPR001952">
    <property type="entry name" value="Alkaline_phosphatase"/>
</dbReference>
<dbReference type="Gene3D" id="1.10.60.40">
    <property type="match status" value="1"/>
</dbReference>
<feature type="binding site" evidence="3">
    <location>
        <position position="157"/>
    </location>
    <ligand>
        <name>Mg(2+)</name>
        <dbReference type="ChEBI" id="CHEBI:18420"/>
    </ligand>
</feature>
<keyword evidence="6" id="KW-1185">Reference proteome</keyword>
<dbReference type="Proteomes" id="UP000032417">
    <property type="component" value="Chromosome 1"/>
</dbReference>
<keyword evidence="3" id="KW-0479">Metal-binding</keyword>
<dbReference type="CDD" id="cd16012">
    <property type="entry name" value="ALP"/>
    <property type="match status" value="1"/>
</dbReference>
<dbReference type="PATRIC" id="fig|1562970.3.peg.2077"/>
<dbReference type="HOGENOM" id="CLU_008539_6_2_10"/>
<sequence>MNVYNKIVKMKKISNFLLLLLIFPIVAFSQEVSPVKNVIVMIPDGTSLSVYSAARWFKHYNGLGEGLNVDPYISGTVTTFSSNAPIGDSAPTGSTYASGVLQQTGNVSIHPEVSDNDIFPVDGNRTYQPAATILEASKLLKNKAVGLVVTCEFPHATPADFSAHYYNRGNYNAIAPQIAYQNLDVLFGGGNSILTDDIKQHFNNKGITLIQDDKDALLNYDGDGKVWALFGEKALPYNIDRNPDRVPSIAEMTTKALEILSEKENGFFLMVEGSQVDWAAHANDAATMINEYLAFDEAVGKVIEFAKKDGNTAVVILADHGNSGFSIGSRECPGYDKLSIDQLFETVSGIKLSANGLESILIKTDPANIKNVFRDYTGIDITDEELQTLLSSRNYQEGDYTKVGTSNNIAHNILNILNSRMCFGFTTGGHTGEEVLLSAYHPQGDTPKGHLTNVQVNEYLQKVSGLDISLQELSDRIFVKHSEVFNGMTMKTDKSDPAFPVLNIKKGKNTLEVKAFSSVGKLNGKPFDIGSVVVYIDKNDTFYLPESLKEKLN</sequence>
<dbReference type="PANTHER" id="PTHR11596">
    <property type="entry name" value="ALKALINE PHOSPHATASE"/>
    <property type="match status" value="1"/>
</dbReference>
<evidence type="ECO:0000256" key="3">
    <source>
        <dbReference type="PIRSR" id="PIRSR601952-2"/>
    </source>
</evidence>
<feature type="binding site" evidence="3">
    <location>
        <position position="272"/>
    </location>
    <ligand>
        <name>Mg(2+)</name>
        <dbReference type="ChEBI" id="CHEBI:18420"/>
    </ligand>
</feature>
<dbReference type="AlphaFoldDB" id="A0A098C323"/>
<organism evidence="5 6">
    <name type="scientific">Fermentimonas caenicola</name>
    <dbReference type="NCBI Taxonomy" id="1562970"/>
    <lineage>
        <taxon>Bacteria</taxon>
        <taxon>Pseudomonadati</taxon>
        <taxon>Bacteroidota</taxon>
        <taxon>Bacteroidia</taxon>
        <taxon>Bacteroidales</taxon>
        <taxon>Dysgonomonadaceae</taxon>
        <taxon>Fermentimonas</taxon>
    </lineage>
</organism>
<reference evidence="5 6" key="1">
    <citation type="submission" date="2014-08" db="EMBL/GenBank/DDBJ databases">
        <authorList>
            <person name="Wibberg D."/>
        </authorList>
    </citation>
    <scope>NUCLEOTIDE SEQUENCE [LARGE SCALE GENOMIC DNA]</scope>
    <source>
        <strain evidence="6">ING2-E5B</strain>
    </source>
</reference>
<evidence type="ECO:0000313" key="6">
    <source>
        <dbReference type="Proteomes" id="UP000032417"/>
    </source>
</evidence>
<evidence type="ECO:0000256" key="4">
    <source>
        <dbReference type="RuleBase" id="RU003946"/>
    </source>
</evidence>
<protein>
    <recommendedName>
        <fullName evidence="7">Alkaline phosphatase</fullName>
    </recommendedName>
</protein>
<feature type="binding site" evidence="3">
    <location>
        <position position="430"/>
    </location>
    <ligand>
        <name>Zn(2+)</name>
        <dbReference type="ChEBI" id="CHEBI:29105"/>
        <label>2</label>
    </ligand>
</feature>
<keyword evidence="1" id="KW-0597">Phosphoprotein</keyword>
<gene>
    <name evidence="5" type="ORF">ING2E5B_2103</name>
</gene>
<evidence type="ECO:0000256" key="1">
    <source>
        <dbReference type="ARBA" id="ARBA00022553"/>
    </source>
</evidence>
<dbReference type="EMBL" id="LN515532">
    <property type="protein sequence ID" value="CEA16831.1"/>
    <property type="molecule type" value="Genomic_DNA"/>
</dbReference>
<name>A0A098C323_9BACT</name>
<feature type="binding site" evidence="3">
    <location>
        <position position="155"/>
    </location>
    <ligand>
        <name>Mg(2+)</name>
        <dbReference type="ChEBI" id="CHEBI:18420"/>
    </ligand>
</feature>
<evidence type="ECO:0008006" key="7">
    <source>
        <dbReference type="Google" id="ProtNLM"/>
    </source>
</evidence>
<keyword evidence="3" id="KW-0862">Zinc</keyword>
<dbReference type="InterPro" id="IPR017850">
    <property type="entry name" value="Alkaline_phosphatase_core_sf"/>
</dbReference>
<feature type="binding site" evidence="3">
    <location>
        <position position="320"/>
    </location>
    <ligand>
        <name>Zn(2+)</name>
        <dbReference type="ChEBI" id="CHEBI:29105"/>
        <label>2</label>
    </ligand>
</feature>
<accession>A0A098C323</accession>
<feature type="binding site" evidence="3">
    <location>
        <position position="44"/>
    </location>
    <ligand>
        <name>Zn(2+)</name>
        <dbReference type="ChEBI" id="CHEBI:29105"/>
        <label>2</label>
    </ligand>
</feature>
<feature type="active site" description="Phosphoserine intermediate" evidence="2">
    <location>
        <position position="89"/>
    </location>
</feature>
<comment type="similarity">
    <text evidence="4">Belongs to the alkaline phosphatase family.</text>
</comment>
<comment type="cofactor">
    <cofactor evidence="3">
        <name>Mg(2+)</name>
        <dbReference type="ChEBI" id="CHEBI:18420"/>
    </cofactor>
    <text evidence="3">Binds 1 Mg(2+) ion.</text>
</comment>
<evidence type="ECO:0000256" key="2">
    <source>
        <dbReference type="PIRSR" id="PIRSR601952-1"/>
    </source>
</evidence>
<dbReference type="STRING" id="1562970.ING2E5B_2103"/>
<dbReference type="GO" id="GO:0004035">
    <property type="term" value="F:alkaline phosphatase activity"/>
    <property type="evidence" value="ECO:0007669"/>
    <property type="project" value="TreeGrafter"/>
</dbReference>
<feature type="binding site" evidence="3">
    <location>
        <position position="277"/>
    </location>
    <ligand>
        <name>Zn(2+)</name>
        <dbReference type="ChEBI" id="CHEBI:29105"/>
        <label>2</label>
    </ligand>
</feature>
<dbReference type="GO" id="GO:0046872">
    <property type="term" value="F:metal ion binding"/>
    <property type="evidence" value="ECO:0007669"/>
    <property type="project" value="UniProtKB-KW"/>
</dbReference>
<feature type="binding site" evidence="3">
    <location>
        <position position="319"/>
    </location>
    <ligand>
        <name>Zn(2+)</name>
        <dbReference type="ChEBI" id="CHEBI:29105"/>
        <label>2</label>
    </ligand>
</feature>
<proteinExistence type="inferred from homology"/>
<comment type="cofactor">
    <cofactor evidence="3">
        <name>Zn(2+)</name>
        <dbReference type="ChEBI" id="CHEBI:29105"/>
    </cofactor>
    <text evidence="3">Binds 2 Zn(2+) ions.</text>
</comment>
<dbReference type="PANTHER" id="PTHR11596:SF5">
    <property type="entry name" value="ALKALINE PHOSPHATASE"/>
    <property type="match status" value="1"/>
</dbReference>
<feature type="binding site" evidence="3">
    <location>
        <position position="44"/>
    </location>
    <ligand>
        <name>Mg(2+)</name>
        <dbReference type="ChEBI" id="CHEBI:18420"/>
    </ligand>
</feature>
<dbReference type="Pfam" id="PF00245">
    <property type="entry name" value="Alk_phosphatase"/>
    <property type="match status" value="1"/>
</dbReference>
<dbReference type="SUPFAM" id="SSF53649">
    <property type="entry name" value="Alkaline phosphatase-like"/>
    <property type="match status" value="1"/>
</dbReference>